<feature type="chain" id="PRO_5008103371" evidence="13">
    <location>
        <begin position="17"/>
        <end position="451"/>
    </location>
</feature>
<evidence type="ECO:0000256" key="3">
    <source>
        <dbReference type="ARBA" id="ARBA00022525"/>
    </source>
</evidence>
<dbReference type="PANTHER" id="PTHR34213">
    <property type="entry name" value="NUCLEAR TRANSPORT FACTOR 2 (NTF2) FAMILY PROTEIN"/>
    <property type="match status" value="1"/>
</dbReference>
<feature type="region of interest" description="Disordered" evidence="12">
    <location>
        <begin position="106"/>
        <end position="135"/>
    </location>
</feature>
<keyword evidence="8" id="KW-0503">Monooxygenase</keyword>
<evidence type="ECO:0000256" key="6">
    <source>
        <dbReference type="ARBA" id="ARBA00023002"/>
    </source>
</evidence>
<feature type="signal peptide" evidence="13">
    <location>
        <begin position="1"/>
        <end position="16"/>
    </location>
</feature>
<evidence type="ECO:0000256" key="4">
    <source>
        <dbReference type="ARBA" id="ARBA00022723"/>
    </source>
</evidence>
<dbReference type="Proteomes" id="UP000078240">
    <property type="component" value="Unassembled WGS sequence"/>
</dbReference>
<evidence type="ECO:0000256" key="13">
    <source>
        <dbReference type="SAM" id="SignalP"/>
    </source>
</evidence>
<protein>
    <submittedName>
        <fullName evidence="14">Proteophosphoglycan ppg4</fullName>
    </submittedName>
</protein>
<keyword evidence="10" id="KW-0325">Glycoprotein</keyword>
<dbReference type="AlphaFoldDB" id="A0A179HA66"/>
<evidence type="ECO:0000256" key="8">
    <source>
        <dbReference type="ARBA" id="ARBA00023033"/>
    </source>
</evidence>
<keyword evidence="9" id="KW-1015">Disulfide bond</keyword>
<evidence type="ECO:0000256" key="7">
    <source>
        <dbReference type="ARBA" id="ARBA00023008"/>
    </source>
</evidence>
<reference evidence="14 15" key="1">
    <citation type="submission" date="2016-01" db="EMBL/GenBank/DDBJ databases">
        <title>Biosynthesis of antibiotic leucinostatins and their inhibition on Phytophthora in bio-control Purpureocillium lilacinum.</title>
        <authorList>
            <person name="Wang G."/>
            <person name="Liu Z."/>
            <person name="Lin R."/>
            <person name="Li E."/>
            <person name="Mao Z."/>
            <person name="Ling J."/>
            <person name="Yin W."/>
            <person name="Xie B."/>
        </authorList>
    </citation>
    <scope>NUCLEOTIDE SEQUENCE [LARGE SCALE GENOMIC DNA]</scope>
    <source>
        <strain evidence="14">PLBJ-1</strain>
    </source>
</reference>
<organism evidence="14 15">
    <name type="scientific">Purpureocillium lilacinum</name>
    <name type="common">Paecilomyces lilacinus</name>
    <dbReference type="NCBI Taxonomy" id="33203"/>
    <lineage>
        <taxon>Eukaryota</taxon>
        <taxon>Fungi</taxon>
        <taxon>Dikarya</taxon>
        <taxon>Ascomycota</taxon>
        <taxon>Pezizomycotina</taxon>
        <taxon>Sordariomycetes</taxon>
        <taxon>Hypocreomycetidae</taxon>
        <taxon>Hypocreales</taxon>
        <taxon>Ophiocordycipitaceae</taxon>
        <taxon>Purpureocillium</taxon>
    </lineage>
</organism>
<dbReference type="Pfam" id="PF22810">
    <property type="entry name" value="LPMO_AA14"/>
    <property type="match status" value="1"/>
</dbReference>
<name>A0A179HA66_PURLI</name>
<comment type="cofactor">
    <cofactor evidence="1">
        <name>Cu(2+)</name>
        <dbReference type="ChEBI" id="CHEBI:29036"/>
    </cofactor>
</comment>
<comment type="similarity">
    <text evidence="11">Belongs to the polysaccharide monooxygenase AA14 family.</text>
</comment>
<comment type="caution">
    <text evidence="14">The sequence shown here is derived from an EMBL/GenBank/DDBJ whole genome shotgun (WGS) entry which is preliminary data.</text>
</comment>
<dbReference type="SUPFAM" id="SSF54427">
    <property type="entry name" value="NTF2-like"/>
    <property type="match status" value="1"/>
</dbReference>
<evidence type="ECO:0000313" key="15">
    <source>
        <dbReference type="Proteomes" id="UP000078240"/>
    </source>
</evidence>
<evidence type="ECO:0000256" key="12">
    <source>
        <dbReference type="SAM" id="MobiDB-lite"/>
    </source>
</evidence>
<keyword evidence="5 13" id="KW-0732">Signal</keyword>
<dbReference type="GO" id="GO:0005576">
    <property type="term" value="C:extracellular region"/>
    <property type="evidence" value="ECO:0007669"/>
    <property type="project" value="UniProtKB-SubCell"/>
</dbReference>
<dbReference type="PANTHER" id="PTHR34213:SF2">
    <property type="entry name" value="NUCLEAR TRANSPORT FACTOR 2 (NTF2) FAMILY PROTEIN"/>
    <property type="match status" value="1"/>
</dbReference>
<dbReference type="Gene3D" id="2.70.50.70">
    <property type="match status" value="1"/>
</dbReference>
<keyword evidence="3" id="KW-0964">Secreted</keyword>
<keyword evidence="4" id="KW-0479">Metal-binding</keyword>
<evidence type="ECO:0000256" key="1">
    <source>
        <dbReference type="ARBA" id="ARBA00001973"/>
    </source>
</evidence>
<evidence type="ECO:0000313" key="14">
    <source>
        <dbReference type="EMBL" id="OAQ86421.1"/>
    </source>
</evidence>
<keyword evidence="7" id="KW-0186">Copper</keyword>
<accession>A0A179HA66</accession>
<sequence length="451" mass="49788">MLPTIALLALATSAHAHIASWNKGMFCKGGNDPNVDDQNTNLAVRPLYDLPKSKWWMQADRGCDKVPPPNGEFLELPAGKSFMTELANNRAFTTLSYGGSKTTKWQDGDNREMPWRGPGDPPGCLGDNPDKKGGELHTHSIETTGGTAWAISYESDLSKVSMDNLVVFSVRYHTPFFRETWYDVPADLPACPEEGCYCAWLWIPDGCGEPNMYMQNHRCKVTGSNSSKKLAKPKAPVWCKDEPSKCVTGAKQMMAWHQAEGNNVDPPNGQSPTYNQRMGFMDGAQNDIFDLSDEQKVIVGSVLDLFEGHPSLKHLSLWQPTALFQDPIAYAQGYDKFAAQWYGLASLFNPIAIQSHLVTSGGNPIEVSLTNKYVLKGINKEQVMDSVLKIHVGSDGKIEKVEDRWNDKLPEEGGISGALRKLNASVASSLVKVPKTEEEDKKLQAERHSGQ</sequence>
<dbReference type="GO" id="GO:0046872">
    <property type="term" value="F:metal ion binding"/>
    <property type="evidence" value="ECO:0007669"/>
    <property type="project" value="UniProtKB-KW"/>
</dbReference>
<evidence type="ECO:0000256" key="10">
    <source>
        <dbReference type="ARBA" id="ARBA00023180"/>
    </source>
</evidence>
<evidence type="ECO:0000256" key="2">
    <source>
        <dbReference type="ARBA" id="ARBA00004613"/>
    </source>
</evidence>
<dbReference type="EMBL" id="LSBH01000001">
    <property type="protein sequence ID" value="OAQ86421.1"/>
    <property type="molecule type" value="Genomic_DNA"/>
</dbReference>
<evidence type="ECO:0000256" key="5">
    <source>
        <dbReference type="ARBA" id="ARBA00022729"/>
    </source>
</evidence>
<dbReference type="GO" id="GO:0004497">
    <property type="term" value="F:monooxygenase activity"/>
    <property type="evidence" value="ECO:0007669"/>
    <property type="project" value="UniProtKB-KW"/>
</dbReference>
<comment type="subcellular location">
    <subcellularLocation>
        <location evidence="2">Secreted</location>
    </subcellularLocation>
</comment>
<gene>
    <name evidence="14" type="ORF">VFPBJ_00461</name>
</gene>
<proteinExistence type="inferred from homology"/>
<dbReference type="InterPro" id="IPR032710">
    <property type="entry name" value="NTF2-like_dom_sf"/>
</dbReference>
<keyword evidence="6" id="KW-0560">Oxidoreductase</keyword>
<evidence type="ECO:0000256" key="11">
    <source>
        <dbReference type="ARBA" id="ARBA00046340"/>
    </source>
</evidence>
<dbReference type="InterPro" id="IPR054497">
    <property type="entry name" value="LPMO_AA14"/>
</dbReference>
<evidence type="ECO:0000256" key="9">
    <source>
        <dbReference type="ARBA" id="ARBA00023157"/>
    </source>
</evidence>